<name>M1P3G4_DESSD</name>
<reference evidence="4" key="1">
    <citation type="journal article" date="2013" name="Stand. Genomic Sci.">
        <title>Complete genome sequence of Desulfocapsa sulfexigens, a marine deltaproteobacterium specialized in disproportionating inorganic sulfur compounds.</title>
        <authorList>
            <person name="Finster K.W."/>
            <person name="Kjeldsen K.U."/>
            <person name="Kube M."/>
            <person name="Reinhardt R."/>
            <person name="Mussmann M."/>
            <person name="Amann R."/>
            <person name="Schreiber L."/>
        </authorList>
    </citation>
    <scope>NUCLEOTIDE SEQUENCE [LARGE SCALE GENOMIC DNA]</scope>
    <source>
        <strain evidence="4">DSM 10523 / SB164P1</strain>
    </source>
</reference>
<evidence type="ECO:0000256" key="1">
    <source>
        <dbReference type="SAM" id="Coils"/>
    </source>
</evidence>
<dbReference type="EMBL" id="CP003985">
    <property type="protein sequence ID" value="AGF77988.1"/>
    <property type="molecule type" value="Genomic_DNA"/>
</dbReference>
<dbReference type="HOGENOM" id="CLU_1383214_0_0_7"/>
<proteinExistence type="predicted"/>
<dbReference type="RefSeq" id="WP_015403679.1">
    <property type="nucleotide sequence ID" value="NC_020304.1"/>
</dbReference>
<gene>
    <name evidence="3" type="ordered locus">UWK_01428</name>
</gene>
<feature type="coiled-coil region" evidence="1">
    <location>
        <begin position="2"/>
        <end position="29"/>
    </location>
</feature>
<evidence type="ECO:0000256" key="2">
    <source>
        <dbReference type="SAM" id="MobiDB-lite"/>
    </source>
</evidence>
<protein>
    <submittedName>
        <fullName evidence="3">Uncharacterized protein</fullName>
    </submittedName>
</protein>
<dbReference type="STRING" id="1167006.UWK_01428"/>
<evidence type="ECO:0000313" key="3">
    <source>
        <dbReference type="EMBL" id="AGF77988.1"/>
    </source>
</evidence>
<dbReference type="AlphaFoldDB" id="M1P3G4"/>
<evidence type="ECO:0000313" key="4">
    <source>
        <dbReference type="Proteomes" id="UP000011721"/>
    </source>
</evidence>
<dbReference type="KEGG" id="dsf:UWK_01428"/>
<feature type="region of interest" description="Disordered" evidence="2">
    <location>
        <begin position="195"/>
        <end position="214"/>
    </location>
</feature>
<dbReference type="PATRIC" id="fig|1167006.5.peg.1574"/>
<accession>M1P3G4</accession>
<dbReference type="Proteomes" id="UP000011721">
    <property type="component" value="Chromosome"/>
</dbReference>
<dbReference type="OrthoDB" id="9795505at2"/>
<keyword evidence="1" id="KW-0175">Coiled coil</keyword>
<sequence>MNNRLQELLAKLKQLEEELLIELQKKEQEYFYEIHNKKVLFKREVREKNRRLAKTIRRYLGDASLLNILTVPIIWACLVPALFMDLVVSLFQLSCFPIYSIPRVRRSDYFIVDRQYLSYLNVIEKINCCYCGYFNGLIGYVQEIAARTEQYWCPIKHAQRGKVQHSRYEKFLDYGDAMGFRERNSVIRRAFDDLDTTQSDKNDGEKHGAQPGEK</sequence>
<organism evidence="3 4">
    <name type="scientific">Desulfocapsa sulfexigens (strain DSM 10523 / SB164P1)</name>
    <dbReference type="NCBI Taxonomy" id="1167006"/>
    <lineage>
        <taxon>Bacteria</taxon>
        <taxon>Pseudomonadati</taxon>
        <taxon>Thermodesulfobacteriota</taxon>
        <taxon>Desulfobulbia</taxon>
        <taxon>Desulfobulbales</taxon>
        <taxon>Desulfocapsaceae</taxon>
        <taxon>Desulfocapsa</taxon>
    </lineage>
</organism>
<dbReference type="eggNOG" id="ENOG502ZU8H">
    <property type="taxonomic scope" value="Bacteria"/>
</dbReference>
<keyword evidence="4" id="KW-1185">Reference proteome</keyword>